<dbReference type="Gene3D" id="3.40.50.10330">
    <property type="entry name" value="Probable inorganic polyphosphate/atp-NAD kinase, domain 1"/>
    <property type="match status" value="1"/>
</dbReference>
<evidence type="ECO:0000313" key="3">
    <source>
        <dbReference type="EMBL" id="MFC3764044.1"/>
    </source>
</evidence>
<feature type="transmembrane region" description="Helical" evidence="1">
    <location>
        <begin position="140"/>
        <end position="158"/>
    </location>
</feature>
<dbReference type="InterPro" id="IPR036938">
    <property type="entry name" value="PAP2/HPO_sf"/>
</dbReference>
<dbReference type="PROSITE" id="PS50146">
    <property type="entry name" value="DAGK"/>
    <property type="match status" value="1"/>
</dbReference>
<keyword evidence="1" id="KW-0812">Transmembrane</keyword>
<dbReference type="InterPro" id="IPR001206">
    <property type="entry name" value="Diacylglycerol_kinase_cat_dom"/>
</dbReference>
<dbReference type="SMART" id="SM00014">
    <property type="entry name" value="acidPPc"/>
    <property type="match status" value="1"/>
</dbReference>
<dbReference type="EMBL" id="JBHRZH010000022">
    <property type="protein sequence ID" value="MFC3764044.1"/>
    <property type="molecule type" value="Genomic_DNA"/>
</dbReference>
<dbReference type="InterPro" id="IPR045540">
    <property type="entry name" value="YegS/DAGK_C"/>
</dbReference>
<dbReference type="SMART" id="SM00046">
    <property type="entry name" value="DAGKc"/>
    <property type="match status" value="1"/>
</dbReference>
<evidence type="ECO:0000313" key="4">
    <source>
        <dbReference type="Proteomes" id="UP001595699"/>
    </source>
</evidence>
<accession>A0ABV7YGX4</accession>
<dbReference type="InterPro" id="IPR000326">
    <property type="entry name" value="PAP2/HPO"/>
</dbReference>
<dbReference type="GO" id="GO:0016301">
    <property type="term" value="F:kinase activity"/>
    <property type="evidence" value="ECO:0007669"/>
    <property type="project" value="UniProtKB-KW"/>
</dbReference>
<dbReference type="Pfam" id="PF00781">
    <property type="entry name" value="DAGK_cat"/>
    <property type="match status" value="1"/>
</dbReference>
<proteinExistence type="predicted"/>
<dbReference type="Proteomes" id="UP001595699">
    <property type="component" value="Unassembled WGS sequence"/>
</dbReference>
<dbReference type="InterPro" id="IPR017438">
    <property type="entry name" value="ATP-NAD_kinase_N"/>
</dbReference>
<dbReference type="CDD" id="cd03392">
    <property type="entry name" value="PAP2_like_2"/>
    <property type="match status" value="1"/>
</dbReference>
<name>A0ABV7YGX4_9ACTN</name>
<keyword evidence="1" id="KW-0472">Membrane</keyword>
<gene>
    <name evidence="3" type="ORF">ACFOUW_24635</name>
</gene>
<sequence>MDEYNGARDADRTGRAAVSLLVAGVSGFGLLLVLVTAEWGPLRSLDLAVSRGMSAYLNANQSLVDVLIVIEWITHPYVLRAIALIVALLLFRQGLRRLALWLAGTVVLGFLIELFFKALIARGRPEIPDPFMLRDSFSFPSGHALASALIVGALLLVVWRRGLRQRDQVLAWAGTVFLVLLVGFDRVALSAHYVSDVVAGWSLAFALLGGTMLAYGVNRTTGRPPPAVGSGGRRRRVAVVVNPSKLEDFAYFRSLLNRIAVEHGWRQPLWFETTVSDAGHAMARAALAARSDLVIAAGGDGTVRVVCSELASSGVPVAVVPVGTGNLLARNLGLPLDLGAAIEVALNGANRSMDLVRVWGDSLPDDRFAVMAGLGLDALIVGEAPDRLKARVGWAAYVVSAARHLSGPALRVAISVDSAPEERLWARTVLVGNVGTLHGGLSILPDALPDDGMLDVLVVAPRRLTDWPSLAWRVVRRSAAQDDRLRTWRGKQVSVRAVDSCPRQLDGDVVASGQEINAEIEPGVLLVRVPRS</sequence>
<feature type="domain" description="DAGKc" evidence="2">
    <location>
        <begin position="232"/>
        <end position="362"/>
    </location>
</feature>
<dbReference type="Pfam" id="PF19279">
    <property type="entry name" value="YegS_C"/>
    <property type="match status" value="1"/>
</dbReference>
<feature type="transmembrane region" description="Helical" evidence="1">
    <location>
        <begin position="16"/>
        <end position="37"/>
    </location>
</feature>
<organism evidence="3 4">
    <name type="scientific">Tenggerimyces flavus</name>
    <dbReference type="NCBI Taxonomy" id="1708749"/>
    <lineage>
        <taxon>Bacteria</taxon>
        <taxon>Bacillati</taxon>
        <taxon>Actinomycetota</taxon>
        <taxon>Actinomycetes</taxon>
        <taxon>Propionibacteriales</taxon>
        <taxon>Nocardioidaceae</taxon>
        <taxon>Tenggerimyces</taxon>
    </lineage>
</organism>
<protein>
    <submittedName>
        <fullName evidence="3">Diacylglycerol kinase family protein</fullName>
    </submittedName>
</protein>
<keyword evidence="1" id="KW-1133">Transmembrane helix</keyword>
<feature type="transmembrane region" description="Helical" evidence="1">
    <location>
        <begin position="98"/>
        <end position="120"/>
    </location>
</feature>
<dbReference type="Gene3D" id="2.60.200.40">
    <property type="match status" value="1"/>
</dbReference>
<feature type="transmembrane region" description="Helical" evidence="1">
    <location>
        <begin position="170"/>
        <end position="192"/>
    </location>
</feature>
<dbReference type="SUPFAM" id="SSF111331">
    <property type="entry name" value="NAD kinase/diacylglycerol kinase-like"/>
    <property type="match status" value="1"/>
</dbReference>
<keyword evidence="3" id="KW-0418">Kinase</keyword>
<keyword evidence="4" id="KW-1185">Reference proteome</keyword>
<feature type="transmembrane region" description="Helical" evidence="1">
    <location>
        <begin position="198"/>
        <end position="217"/>
    </location>
</feature>
<dbReference type="RefSeq" id="WP_205116128.1">
    <property type="nucleotide sequence ID" value="NZ_JAFBCM010000001.1"/>
</dbReference>
<comment type="caution">
    <text evidence="3">The sequence shown here is derived from an EMBL/GenBank/DDBJ whole genome shotgun (WGS) entry which is preliminary data.</text>
</comment>
<dbReference type="SUPFAM" id="SSF48317">
    <property type="entry name" value="Acid phosphatase/Vanadium-dependent haloperoxidase"/>
    <property type="match status" value="1"/>
</dbReference>
<evidence type="ECO:0000256" key="1">
    <source>
        <dbReference type="SAM" id="Phobius"/>
    </source>
</evidence>
<evidence type="ECO:0000259" key="2">
    <source>
        <dbReference type="PROSITE" id="PS50146"/>
    </source>
</evidence>
<dbReference type="Gene3D" id="1.20.144.10">
    <property type="entry name" value="Phosphatidic acid phosphatase type 2/haloperoxidase"/>
    <property type="match status" value="1"/>
</dbReference>
<keyword evidence="3" id="KW-0808">Transferase</keyword>
<dbReference type="PANTHER" id="PTHR14969">
    <property type="entry name" value="SPHINGOSINE-1-PHOSPHATE PHOSPHOHYDROLASE"/>
    <property type="match status" value="1"/>
</dbReference>
<reference evidence="4" key="1">
    <citation type="journal article" date="2019" name="Int. J. Syst. Evol. Microbiol.">
        <title>The Global Catalogue of Microorganisms (GCM) 10K type strain sequencing project: providing services to taxonomists for standard genome sequencing and annotation.</title>
        <authorList>
            <consortium name="The Broad Institute Genomics Platform"/>
            <consortium name="The Broad Institute Genome Sequencing Center for Infectious Disease"/>
            <person name="Wu L."/>
            <person name="Ma J."/>
        </authorList>
    </citation>
    <scope>NUCLEOTIDE SEQUENCE [LARGE SCALE GENOMIC DNA]</scope>
    <source>
        <strain evidence="4">CGMCC 4.7241</strain>
    </source>
</reference>
<feature type="transmembrane region" description="Helical" evidence="1">
    <location>
        <begin position="72"/>
        <end position="91"/>
    </location>
</feature>
<dbReference type="PANTHER" id="PTHR14969:SF13">
    <property type="entry name" value="AT30094P"/>
    <property type="match status" value="1"/>
</dbReference>
<dbReference type="InterPro" id="IPR016064">
    <property type="entry name" value="NAD/diacylglycerol_kinase_sf"/>
</dbReference>
<dbReference type="Pfam" id="PF01569">
    <property type="entry name" value="PAP2"/>
    <property type="match status" value="1"/>
</dbReference>